<dbReference type="EMBL" id="JASBWV010000002">
    <property type="protein sequence ID" value="KAJ9127563.1"/>
    <property type="molecule type" value="Genomic_DNA"/>
</dbReference>
<dbReference type="Proteomes" id="UP001234202">
    <property type="component" value="Unassembled WGS sequence"/>
</dbReference>
<proteinExistence type="predicted"/>
<reference evidence="1" key="1">
    <citation type="submission" date="2023-04" db="EMBL/GenBank/DDBJ databases">
        <title>Draft Genome sequencing of Naganishia species isolated from polar environments using Oxford Nanopore Technology.</title>
        <authorList>
            <person name="Leo P."/>
            <person name="Venkateswaran K."/>
        </authorList>
    </citation>
    <scope>NUCLEOTIDE SEQUENCE</scope>
    <source>
        <strain evidence="1">DBVPG 5303</strain>
    </source>
</reference>
<protein>
    <submittedName>
        <fullName evidence="1">Uncharacterized protein</fullName>
    </submittedName>
</protein>
<gene>
    <name evidence="1" type="ORF">QFC24_000972</name>
</gene>
<comment type="caution">
    <text evidence="1">The sequence shown here is derived from an EMBL/GenBank/DDBJ whole genome shotgun (WGS) entry which is preliminary data.</text>
</comment>
<name>A0ACC2XV97_9TREE</name>
<keyword evidence="2" id="KW-1185">Reference proteome</keyword>
<sequence>MNAPAISLPQPAYNPALPTGPAVSNYAVPYSLRPSSQTSLSQLPPPPEYVPKQDQQHVEVSRNERRQSANDVISGLPAYENATIGR</sequence>
<accession>A0ACC2XV97</accession>
<evidence type="ECO:0000313" key="2">
    <source>
        <dbReference type="Proteomes" id="UP001234202"/>
    </source>
</evidence>
<organism evidence="1 2">
    <name type="scientific">Naganishia onofrii</name>
    <dbReference type="NCBI Taxonomy" id="1851511"/>
    <lineage>
        <taxon>Eukaryota</taxon>
        <taxon>Fungi</taxon>
        <taxon>Dikarya</taxon>
        <taxon>Basidiomycota</taxon>
        <taxon>Agaricomycotina</taxon>
        <taxon>Tremellomycetes</taxon>
        <taxon>Filobasidiales</taxon>
        <taxon>Filobasidiaceae</taxon>
        <taxon>Naganishia</taxon>
    </lineage>
</organism>
<evidence type="ECO:0000313" key="1">
    <source>
        <dbReference type="EMBL" id="KAJ9127563.1"/>
    </source>
</evidence>